<dbReference type="Proteomes" id="UP000008311">
    <property type="component" value="Unassembled WGS sequence"/>
</dbReference>
<dbReference type="eggNOG" id="ENOG502QVSQ">
    <property type="taxonomic scope" value="Eukaryota"/>
</dbReference>
<accession>B9SLM3</accession>
<dbReference type="PANTHER" id="PTHR31048">
    <property type="entry name" value="OS03G0233200 PROTEIN"/>
    <property type="match status" value="1"/>
</dbReference>
<reference evidence="5" key="1">
    <citation type="journal article" date="2010" name="Nat. Biotechnol.">
        <title>Draft genome sequence of the oilseed species Ricinus communis.</title>
        <authorList>
            <person name="Chan A.P."/>
            <person name="Crabtree J."/>
            <person name="Zhao Q."/>
            <person name="Lorenzi H."/>
            <person name="Orvis J."/>
            <person name="Puiu D."/>
            <person name="Melake-Berhan A."/>
            <person name="Jones K.M."/>
            <person name="Redman J."/>
            <person name="Chen G."/>
            <person name="Cahoon E.B."/>
            <person name="Gedil M."/>
            <person name="Stanke M."/>
            <person name="Haas B.J."/>
            <person name="Wortman J.R."/>
            <person name="Fraser-Liggett C.M."/>
            <person name="Ravel J."/>
            <person name="Rabinowicz P.D."/>
        </authorList>
    </citation>
    <scope>NUCLEOTIDE SEQUENCE [LARGE SCALE GENOMIC DNA]</scope>
    <source>
        <strain evidence="5">cv. Hale</strain>
    </source>
</reference>
<feature type="signal peptide" evidence="3">
    <location>
        <begin position="1"/>
        <end position="22"/>
    </location>
</feature>
<evidence type="ECO:0000313" key="5">
    <source>
        <dbReference type="Proteomes" id="UP000008311"/>
    </source>
</evidence>
<dbReference type="GO" id="GO:0006952">
    <property type="term" value="P:defense response"/>
    <property type="evidence" value="ECO:0000318"/>
    <property type="project" value="GO_Central"/>
</dbReference>
<dbReference type="Pfam" id="PF00314">
    <property type="entry name" value="Thaumatin"/>
    <property type="match status" value="1"/>
</dbReference>
<dbReference type="Gene3D" id="2.60.110.10">
    <property type="entry name" value="Thaumatin"/>
    <property type="match status" value="1"/>
</dbReference>
<dbReference type="EMBL" id="EQ974018">
    <property type="protein sequence ID" value="EEF35523.1"/>
    <property type="molecule type" value="Genomic_DNA"/>
</dbReference>
<comment type="similarity">
    <text evidence="1">Belongs to the thaumatin family.</text>
</comment>
<evidence type="ECO:0000256" key="1">
    <source>
        <dbReference type="ARBA" id="ARBA00010607"/>
    </source>
</evidence>
<dbReference type="InterPro" id="IPR001938">
    <property type="entry name" value="Thaumatin"/>
</dbReference>
<feature type="disulfide bond" evidence="2">
    <location>
        <begin position="151"/>
        <end position="231"/>
    </location>
</feature>
<feature type="disulfide bond" evidence="2">
    <location>
        <begin position="183"/>
        <end position="192"/>
    </location>
</feature>
<keyword evidence="3" id="KW-0732">Signal</keyword>
<gene>
    <name evidence="4" type="ORF">RCOM_0593000</name>
</gene>
<organism evidence="4 5">
    <name type="scientific">Ricinus communis</name>
    <name type="common">Castor bean</name>
    <dbReference type="NCBI Taxonomy" id="3988"/>
    <lineage>
        <taxon>Eukaryota</taxon>
        <taxon>Viridiplantae</taxon>
        <taxon>Streptophyta</taxon>
        <taxon>Embryophyta</taxon>
        <taxon>Tracheophyta</taxon>
        <taxon>Spermatophyta</taxon>
        <taxon>Magnoliopsida</taxon>
        <taxon>eudicotyledons</taxon>
        <taxon>Gunneridae</taxon>
        <taxon>Pentapetalae</taxon>
        <taxon>rosids</taxon>
        <taxon>fabids</taxon>
        <taxon>Malpighiales</taxon>
        <taxon>Euphorbiaceae</taxon>
        <taxon>Acalyphoideae</taxon>
        <taxon>Acalypheae</taxon>
        <taxon>Ricinus</taxon>
    </lineage>
</organism>
<proteinExistence type="inferred from homology"/>
<evidence type="ECO:0000256" key="2">
    <source>
        <dbReference type="PIRSR" id="PIRSR002703-1"/>
    </source>
</evidence>
<keyword evidence="2" id="KW-1015">Disulfide bond</keyword>
<dbReference type="InterPro" id="IPR017949">
    <property type="entry name" value="Thaumatin_CS"/>
</dbReference>
<dbReference type="PIRSF" id="PIRSF002703">
    <property type="entry name" value="Thaumatin"/>
    <property type="match status" value="1"/>
</dbReference>
<feature type="disulfide bond" evidence="2">
    <location>
        <begin position="193"/>
        <end position="203"/>
    </location>
</feature>
<evidence type="ECO:0000256" key="3">
    <source>
        <dbReference type="SAM" id="SignalP"/>
    </source>
</evidence>
<dbReference type="SMART" id="SM00205">
    <property type="entry name" value="THN"/>
    <property type="match status" value="1"/>
</dbReference>
<dbReference type="PRINTS" id="PR00347">
    <property type="entry name" value="THAUMATIN"/>
</dbReference>
<feature type="disulfide bond" evidence="2">
    <location>
        <begin position="81"/>
        <end position="91"/>
    </location>
</feature>
<feature type="disulfide bond" evidence="2">
    <location>
        <begin position="164"/>
        <end position="179"/>
    </location>
</feature>
<feature type="disulfide bond" evidence="2">
    <location>
        <begin position="96"/>
        <end position="102"/>
    </location>
</feature>
<sequence length="241" mass="25776">MELCSHFILLTLISLLATGTDARVITLVNNCNTTIWPGFQVVMASQRSEFIEDGFELRPGQSANLTAPAVWSLYIWGRSGCSFNSLGYGGCVTGDCGGTLRCPLGRFPNLPITMVTLSLNNNLFDTYGVYLGAGFNIPVSISPYGPGSDQCQESSCLSDVNSICPAELQVRVNNMIVACKSACLAFNRPEFCCLNTNGTNTACKPTNYTTMFEGVCPAASADGSSQSIFKCSGSQFFVSFC</sequence>
<feature type="disulfide bond" evidence="2">
    <location>
        <begin position="31"/>
        <end position="241"/>
    </location>
</feature>
<keyword evidence="5" id="KW-1185">Reference proteome</keyword>
<dbReference type="InParanoid" id="B9SLM3"/>
<dbReference type="AlphaFoldDB" id="B9SLM3"/>
<dbReference type="SUPFAM" id="SSF49870">
    <property type="entry name" value="Osmotin, thaumatin-like protein"/>
    <property type="match status" value="1"/>
</dbReference>
<feature type="disulfide bond" evidence="2">
    <location>
        <begin position="156"/>
        <end position="216"/>
    </location>
</feature>
<dbReference type="InterPro" id="IPR037176">
    <property type="entry name" value="Osmotin/thaumatin-like_sf"/>
</dbReference>
<name>B9SLM3_RICCO</name>
<dbReference type="PROSITE" id="PS00316">
    <property type="entry name" value="THAUMATIN_1"/>
    <property type="match status" value="1"/>
</dbReference>
<dbReference type="PROSITE" id="PS51367">
    <property type="entry name" value="THAUMATIN_2"/>
    <property type="match status" value="1"/>
</dbReference>
<feature type="chain" id="PRO_5002891899" evidence="3">
    <location>
        <begin position="23"/>
        <end position="241"/>
    </location>
</feature>
<evidence type="ECO:0000313" key="4">
    <source>
        <dbReference type="EMBL" id="EEF35523.1"/>
    </source>
</evidence>
<protein>
    <submittedName>
        <fullName evidence="4">Zeamatin, putative</fullName>
    </submittedName>
</protein>